<name>A0A919K4Q3_9ACTN</name>
<dbReference type="InterPro" id="IPR050465">
    <property type="entry name" value="UPF0194_transport"/>
</dbReference>
<comment type="caution">
    <text evidence="7">The sequence shown here is derived from an EMBL/GenBank/DDBJ whole genome shotgun (WGS) entry which is preliminary data.</text>
</comment>
<dbReference type="EMBL" id="BOMV01000066">
    <property type="protein sequence ID" value="GIE98920.1"/>
    <property type="molecule type" value="Genomic_DNA"/>
</dbReference>
<dbReference type="SUPFAM" id="SSF111369">
    <property type="entry name" value="HlyD-like secretion proteins"/>
    <property type="match status" value="1"/>
</dbReference>
<dbReference type="InterPro" id="IPR058625">
    <property type="entry name" value="MdtA-like_BSH"/>
</dbReference>
<reference evidence="7" key="1">
    <citation type="submission" date="2021-01" db="EMBL/GenBank/DDBJ databases">
        <title>Whole genome shotgun sequence of Actinoplanes rishiriensis NBRC 108556.</title>
        <authorList>
            <person name="Komaki H."/>
            <person name="Tamura T."/>
        </authorList>
    </citation>
    <scope>NUCLEOTIDE SEQUENCE</scope>
    <source>
        <strain evidence="7">NBRC 108556</strain>
    </source>
</reference>
<comment type="similarity">
    <text evidence="2">Belongs to the membrane fusion protein (MFP) (TC 8.A.1) family.</text>
</comment>
<dbReference type="Gene3D" id="1.10.287.470">
    <property type="entry name" value="Helix hairpin bin"/>
    <property type="match status" value="1"/>
</dbReference>
<evidence type="ECO:0000256" key="2">
    <source>
        <dbReference type="ARBA" id="ARBA00009477"/>
    </source>
</evidence>
<dbReference type="Gene3D" id="2.40.420.20">
    <property type="match status" value="1"/>
</dbReference>
<evidence type="ECO:0000256" key="1">
    <source>
        <dbReference type="ARBA" id="ARBA00004196"/>
    </source>
</evidence>
<feature type="coiled-coil region" evidence="4">
    <location>
        <begin position="105"/>
        <end position="149"/>
    </location>
</feature>
<keyword evidence="8" id="KW-1185">Reference proteome</keyword>
<evidence type="ECO:0000256" key="4">
    <source>
        <dbReference type="SAM" id="Coils"/>
    </source>
</evidence>
<dbReference type="PANTHER" id="PTHR32347">
    <property type="entry name" value="EFFLUX SYSTEM COMPONENT YKNX-RELATED"/>
    <property type="match status" value="1"/>
</dbReference>
<gene>
    <name evidence="7" type="ORF">Ari01nite_63850</name>
</gene>
<protein>
    <submittedName>
        <fullName evidence="7">Uncharacterized protein</fullName>
    </submittedName>
</protein>
<dbReference type="Gene3D" id="2.40.30.170">
    <property type="match status" value="1"/>
</dbReference>
<dbReference type="AlphaFoldDB" id="A0A919K4Q3"/>
<keyword evidence="3 4" id="KW-0175">Coiled coil</keyword>
<dbReference type="GO" id="GO:0016020">
    <property type="term" value="C:membrane"/>
    <property type="evidence" value="ECO:0007669"/>
    <property type="project" value="InterPro"/>
</dbReference>
<organism evidence="7 8">
    <name type="scientific">Paractinoplanes rishiriensis</name>
    <dbReference type="NCBI Taxonomy" id="1050105"/>
    <lineage>
        <taxon>Bacteria</taxon>
        <taxon>Bacillati</taxon>
        <taxon>Actinomycetota</taxon>
        <taxon>Actinomycetes</taxon>
        <taxon>Micromonosporales</taxon>
        <taxon>Micromonosporaceae</taxon>
        <taxon>Paractinoplanes</taxon>
    </lineage>
</organism>
<dbReference type="NCBIfam" id="TIGR01730">
    <property type="entry name" value="RND_mfp"/>
    <property type="match status" value="1"/>
</dbReference>
<evidence type="ECO:0000259" key="5">
    <source>
        <dbReference type="Pfam" id="PF25917"/>
    </source>
</evidence>
<dbReference type="GO" id="GO:0022857">
    <property type="term" value="F:transmembrane transporter activity"/>
    <property type="evidence" value="ECO:0007669"/>
    <property type="project" value="InterPro"/>
</dbReference>
<dbReference type="Pfam" id="PF25917">
    <property type="entry name" value="BSH_RND"/>
    <property type="match status" value="1"/>
</dbReference>
<feature type="domain" description="Multidrug resistance protein MdtA-like barrel-sandwich hybrid" evidence="5">
    <location>
        <begin position="74"/>
        <end position="178"/>
    </location>
</feature>
<sequence length="332" mass="33284">MRRLPALLVNLLLAVLVAAAVGWSVLLVRGDDQDPKTAGVRTVAVAQGEVTATVTADGKLESAMTASAAFGTTGTVSNVYVKVGQRVTAGQLLAKVDPAAAQRRLDLAEANLQAATDALDRAADAGLATEAAENEVAAAQLAVDDAMAAVTGTRLTAPMSGTVTAVNGTVGATAKEAEDGFVQIANLGDLQVRAAIGEAGATRVLAGQLATITWSALPGATANGRVVAVDPSATTTGGMVTYGVTVGIDTLPAGAKPGQTVEVTVTTGTAANVTYVNAAAVTLSGNQYTVTVRKDDGTTETRAVRVGLAGDDAYQIIEGLTVGERVVLPESD</sequence>
<accession>A0A919K4Q3</accession>
<comment type="subcellular location">
    <subcellularLocation>
        <location evidence="1">Cell envelope</location>
    </subcellularLocation>
</comment>
<proteinExistence type="inferred from homology"/>
<dbReference type="PANTHER" id="PTHR32347:SF23">
    <property type="entry name" value="BLL5650 PROTEIN"/>
    <property type="match status" value="1"/>
</dbReference>
<dbReference type="Gene3D" id="2.40.50.100">
    <property type="match status" value="1"/>
</dbReference>
<evidence type="ECO:0000313" key="8">
    <source>
        <dbReference type="Proteomes" id="UP000636960"/>
    </source>
</evidence>
<dbReference type="Pfam" id="PF25967">
    <property type="entry name" value="RND-MFP_C"/>
    <property type="match status" value="1"/>
</dbReference>
<dbReference type="RefSeq" id="WP_239163208.1">
    <property type="nucleotide sequence ID" value="NZ_BOMV01000066.1"/>
</dbReference>
<feature type="domain" description="Multidrug resistance protein MdtA-like C-terminal permuted SH3" evidence="6">
    <location>
        <begin position="282"/>
        <end position="328"/>
    </location>
</feature>
<dbReference type="InterPro" id="IPR006143">
    <property type="entry name" value="RND_pump_MFP"/>
</dbReference>
<evidence type="ECO:0000256" key="3">
    <source>
        <dbReference type="ARBA" id="ARBA00023054"/>
    </source>
</evidence>
<dbReference type="InterPro" id="IPR058627">
    <property type="entry name" value="MdtA-like_C"/>
</dbReference>
<dbReference type="Proteomes" id="UP000636960">
    <property type="component" value="Unassembled WGS sequence"/>
</dbReference>
<evidence type="ECO:0000259" key="6">
    <source>
        <dbReference type="Pfam" id="PF25967"/>
    </source>
</evidence>
<evidence type="ECO:0000313" key="7">
    <source>
        <dbReference type="EMBL" id="GIE98920.1"/>
    </source>
</evidence>
<dbReference type="GO" id="GO:0030313">
    <property type="term" value="C:cell envelope"/>
    <property type="evidence" value="ECO:0007669"/>
    <property type="project" value="UniProtKB-SubCell"/>
</dbReference>